<sequence length="476" mass="50894">MNAPPSRPRSPSLREAIAHRFSLLDDKADDAEIDRSLRAGVELRGATPWILMLAIVIASVGLNTNSNAVIIGAMLVSPLMGPIVALGYGIGIFDFALVRRSLANLAIAAGISLLTSTLYFMLTPLDEAQSELLARTTPSLWDVLIALAGGLAGIIGQTRREKSNVIPGVAIATALMPPLCTAGYGLANGDWAAFGGAFYLFSINCVFIAFAAVVVIEFLRLPHRKFLDPRRERHVKGALLAIVLLTGLPSIYLAARLVDNEVFKSRARDFVRKEFKVAKVHVLDTRLTPASHEIEVTLIGPRLPVSSIKAIEARLPAAGLKHARLSVHQAQAADTDKIDVGGLKAELLADIVRNNQQALQDKDAAIAALRKQLTGQRGWIDQAAAVTREFEAQYPQCGNVLTGRAVPAGEGQGAPVPFLSADCRRLPRADEVKRINAWLKVRTGSGVVRVVLAAKRGNIVRSAPTGAPSLAPAETD</sequence>
<dbReference type="Pfam" id="PF04087">
    <property type="entry name" value="DUF389"/>
    <property type="match status" value="1"/>
</dbReference>
<feature type="transmembrane region" description="Helical" evidence="1">
    <location>
        <begin position="68"/>
        <end position="90"/>
    </location>
</feature>
<feature type="transmembrane region" description="Helical" evidence="1">
    <location>
        <begin position="165"/>
        <end position="187"/>
    </location>
</feature>
<dbReference type="PANTHER" id="PTHR20992">
    <property type="entry name" value="AT15442P-RELATED"/>
    <property type="match status" value="1"/>
</dbReference>
<feature type="transmembrane region" description="Helical" evidence="1">
    <location>
        <begin position="102"/>
        <end position="120"/>
    </location>
</feature>
<feature type="transmembrane region" description="Helical" evidence="1">
    <location>
        <begin position="140"/>
        <end position="158"/>
    </location>
</feature>
<evidence type="ECO:0000313" key="2">
    <source>
        <dbReference type="EMBL" id="MFC5462917.1"/>
    </source>
</evidence>
<keyword evidence="1" id="KW-1133">Transmembrane helix</keyword>
<evidence type="ECO:0000313" key="3">
    <source>
        <dbReference type="Proteomes" id="UP001596050"/>
    </source>
</evidence>
<protein>
    <submittedName>
        <fullName evidence="2">DUF389 domain-containing protein</fullName>
    </submittedName>
</protein>
<organism evidence="2 3">
    <name type="scientific">Massilia niabensis</name>
    <dbReference type="NCBI Taxonomy" id="544910"/>
    <lineage>
        <taxon>Bacteria</taxon>
        <taxon>Pseudomonadati</taxon>
        <taxon>Pseudomonadota</taxon>
        <taxon>Betaproteobacteria</taxon>
        <taxon>Burkholderiales</taxon>
        <taxon>Oxalobacteraceae</taxon>
        <taxon>Telluria group</taxon>
        <taxon>Massilia</taxon>
    </lineage>
</organism>
<dbReference type="InterPro" id="IPR005240">
    <property type="entry name" value="DUF389"/>
</dbReference>
<comment type="caution">
    <text evidence="2">The sequence shown here is derived from an EMBL/GenBank/DDBJ whole genome shotgun (WGS) entry which is preliminary data.</text>
</comment>
<accession>A0ABW0LD79</accession>
<keyword evidence="3" id="KW-1185">Reference proteome</keyword>
<name>A0ABW0LD79_9BURK</name>
<reference evidence="3" key="1">
    <citation type="journal article" date="2019" name="Int. J. Syst. Evol. Microbiol.">
        <title>The Global Catalogue of Microorganisms (GCM) 10K type strain sequencing project: providing services to taxonomists for standard genome sequencing and annotation.</title>
        <authorList>
            <consortium name="The Broad Institute Genomics Platform"/>
            <consortium name="The Broad Institute Genome Sequencing Center for Infectious Disease"/>
            <person name="Wu L."/>
            <person name="Ma J."/>
        </authorList>
    </citation>
    <scope>NUCLEOTIDE SEQUENCE [LARGE SCALE GENOMIC DNA]</scope>
    <source>
        <strain evidence="3">KACC 12649</strain>
    </source>
</reference>
<proteinExistence type="predicted"/>
<keyword evidence="1" id="KW-0472">Membrane</keyword>
<gene>
    <name evidence="2" type="ORF">ACFPN5_24185</name>
</gene>
<feature type="transmembrane region" description="Helical" evidence="1">
    <location>
        <begin position="193"/>
        <end position="216"/>
    </location>
</feature>
<feature type="transmembrane region" description="Helical" evidence="1">
    <location>
        <begin position="237"/>
        <end position="255"/>
    </location>
</feature>
<dbReference type="PANTHER" id="PTHR20992:SF9">
    <property type="entry name" value="AT15442P-RELATED"/>
    <property type="match status" value="1"/>
</dbReference>
<evidence type="ECO:0000256" key="1">
    <source>
        <dbReference type="SAM" id="Phobius"/>
    </source>
</evidence>
<dbReference type="EMBL" id="JBHSMU010000019">
    <property type="protein sequence ID" value="MFC5462917.1"/>
    <property type="molecule type" value="Genomic_DNA"/>
</dbReference>
<keyword evidence="1" id="KW-0812">Transmembrane</keyword>
<dbReference type="Proteomes" id="UP001596050">
    <property type="component" value="Unassembled WGS sequence"/>
</dbReference>
<feature type="transmembrane region" description="Helical" evidence="1">
    <location>
        <begin position="45"/>
        <end position="62"/>
    </location>
</feature>
<dbReference type="RefSeq" id="WP_379786404.1">
    <property type="nucleotide sequence ID" value="NZ_JBHSMU010000019.1"/>
</dbReference>